<keyword evidence="5" id="KW-0808">Transferase</keyword>
<evidence type="ECO:0000256" key="7">
    <source>
        <dbReference type="ARBA" id="ARBA00022692"/>
    </source>
</evidence>
<feature type="transmembrane region" description="Helical" evidence="12">
    <location>
        <begin position="292"/>
        <end position="319"/>
    </location>
</feature>
<name>A0ABT2RX76_9FIRM</name>
<evidence type="ECO:0000256" key="2">
    <source>
        <dbReference type="ARBA" id="ARBA00022448"/>
    </source>
</evidence>
<dbReference type="Pfam" id="PF00367">
    <property type="entry name" value="PTS_EIIB"/>
    <property type="match status" value="1"/>
</dbReference>
<dbReference type="InterPro" id="IPR001996">
    <property type="entry name" value="PTS_IIB_1"/>
</dbReference>
<organism evidence="15 16">
    <name type="scientific">Laedolimicola ammoniilytica</name>
    <dbReference type="NCBI Taxonomy" id="2981771"/>
    <lineage>
        <taxon>Bacteria</taxon>
        <taxon>Bacillati</taxon>
        <taxon>Bacillota</taxon>
        <taxon>Clostridia</taxon>
        <taxon>Lachnospirales</taxon>
        <taxon>Lachnospiraceae</taxon>
        <taxon>Laedolimicola</taxon>
    </lineage>
</organism>
<evidence type="ECO:0000313" key="15">
    <source>
        <dbReference type="EMBL" id="MCU6696926.1"/>
    </source>
</evidence>
<feature type="transmembrane region" description="Helical" evidence="12">
    <location>
        <begin position="183"/>
        <end position="202"/>
    </location>
</feature>
<evidence type="ECO:0000256" key="12">
    <source>
        <dbReference type="SAM" id="Phobius"/>
    </source>
</evidence>
<keyword evidence="9 12" id="KW-1133">Transmembrane helix</keyword>
<comment type="caution">
    <text evidence="15">The sequence shown here is derived from an EMBL/GenBank/DDBJ whole genome shotgun (WGS) entry which is preliminary data.</text>
</comment>
<feature type="transmembrane region" description="Helical" evidence="12">
    <location>
        <begin position="248"/>
        <end position="272"/>
    </location>
</feature>
<keyword evidence="4" id="KW-0762">Sugar transport</keyword>
<keyword evidence="16" id="KW-1185">Reference proteome</keyword>
<dbReference type="PROSITE" id="PS51103">
    <property type="entry name" value="PTS_EIIC_TYPE_1"/>
    <property type="match status" value="1"/>
</dbReference>
<keyword evidence="8" id="KW-0418">Kinase</keyword>
<proteinExistence type="predicted"/>
<dbReference type="PROSITE" id="PS51098">
    <property type="entry name" value="PTS_EIIB_TYPE_1"/>
    <property type="match status" value="1"/>
</dbReference>
<dbReference type="InterPro" id="IPR013013">
    <property type="entry name" value="PTS_EIIC_1"/>
</dbReference>
<feature type="transmembrane region" description="Helical" evidence="12">
    <location>
        <begin position="389"/>
        <end position="410"/>
    </location>
</feature>
<dbReference type="InterPro" id="IPR018113">
    <property type="entry name" value="PTrfase_EIIB_Cys"/>
</dbReference>
<dbReference type="InterPro" id="IPR036878">
    <property type="entry name" value="Glu_permease_IIB"/>
</dbReference>
<dbReference type="Proteomes" id="UP001652461">
    <property type="component" value="Unassembled WGS sequence"/>
</dbReference>
<protein>
    <submittedName>
        <fullName evidence="15">PTS transporter subunit EIIC</fullName>
    </submittedName>
</protein>
<evidence type="ECO:0000256" key="9">
    <source>
        <dbReference type="ARBA" id="ARBA00022989"/>
    </source>
</evidence>
<feature type="transmembrane region" description="Helical" evidence="12">
    <location>
        <begin position="214"/>
        <end position="236"/>
    </location>
</feature>
<evidence type="ECO:0000256" key="1">
    <source>
        <dbReference type="ARBA" id="ARBA00004651"/>
    </source>
</evidence>
<feature type="transmembrane region" description="Helical" evidence="12">
    <location>
        <begin position="119"/>
        <end position="140"/>
    </location>
</feature>
<dbReference type="RefSeq" id="WP_158363402.1">
    <property type="nucleotide sequence ID" value="NZ_JAOQKC010000009.1"/>
</dbReference>
<evidence type="ECO:0000256" key="10">
    <source>
        <dbReference type="ARBA" id="ARBA00023136"/>
    </source>
</evidence>
<dbReference type="CDD" id="cd00212">
    <property type="entry name" value="PTS_IIB_glc"/>
    <property type="match status" value="1"/>
</dbReference>
<accession>A0ABT2RX76</accession>
<evidence type="ECO:0000256" key="3">
    <source>
        <dbReference type="ARBA" id="ARBA00022475"/>
    </source>
</evidence>
<evidence type="ECO:0000256" key="6">
    <source>
        <dbReference type="ARBA" id="ARBA00022683"/>
    </source>
</evidence>
<reference evidence="15 16" key="1">
    <citation type="journal article" date="2021" name="ISME Commun">
        <title>Automated analysis of genomic sequences facilitates high-throughput and comprehensive description of bacteria.</title>
        <authorList>
            <person name="Hitch T.C.A."/>
        </authorList>
    </citation>
    <scope>NUCLEOTIDE SEQUENCE [LARGE SCALE GENOMIC DNA]</scope>
    <source>
        <strain evidence="15 16">Sanger_04</strain>
    </source>
</reference>
<evidence type="ECO:0000256" key="8">
    <source>
        <dbReference type="ARBA" id="ARBA00022777"/>
    </source>
</evidence>
<keyword evidence="6" id="KW-0598">Phosphotransferase system</keyword>
<evidence type="ECO:0000313" key="16">
    <source>
        <dbReference type="Proteomes" id="UP001652461"/>
    </source>
</evidence>
<feature type="transmembrane region" description="Helical" evidence="12">
    <location>
        <begin position="152"/>
        <end position="171"/>
    </location>
</feature>
<sequence>MKDYKKLVQSVIAGVGGADNINDCIHCATRLRFSLKDGSKFDQTALKAVDGVLGTLVSSGYCQVLIGTHVGDVYAELMNAPEMKAKGLKASDAIDDPATAGDKKTGLLDRFTKMMSDVYAPYIPILATGGIASGVIGLLANMGVVDSASLTYQTFYAIFYALIYFFPILLAFTAGKHFKCNPYVAVTLGAAIMYPGVADLLVTGEKASLVGINFTAYNFSGSFIPILLAVFCMSYFEKWLKKVLPQMTQFILVPFLCLIVFVPLTILVFGPIGGLVANAINAVYGLVGASKILVGIVFGGFFSLVILLGMHWAVTPILLGIMAEQGFEPALAAGGMGNYAALGICLAVAVFAKNAGDKATAGSAAFTNALCGITEPGLYGIILRSKWLLGTMIVSGAAAGLILGIGGVAATNFSFSGLLAFSGWFGCVNFPMYCVGIVAAIALGFILTAVLLKSGKVNEYN</sequence>
<keyword evidence="7 12" id="KW-0812">Transmembrane</keyword>
<evidence type="ECO:0000256" key="5">
    <source>
        <dbReference type="ARBA" id="ARBA00022679"/>
    </source>
</evidence>
<dbReference type="Pfam" id="PF02378">
    <property type="entry name" value="PTS_EIIC"/>
    <property type="match status" value="1"/>
</dbReference>
<evidence type="ECO:0000256" key="11">
    <source>
        <dbReference type="PROSITE-ProRule" id="PRU00421"/>
    </source>
</evidence>
<feature type="transmembrane region" description="Helical" evidence="12">
    <location>
        <begin position="430"/>
        <end position="452"/>
    </location>
</feature>
<dbReference type="InterPro" id="IPR050558">
    <property type="entry name" value="PTS_Sugar-Specific_Components"/>
</dbReference>
<evidence type="ECO:0000256" key="4">
    <source>
        <dbReference type="ARBA" id="ARBA00022597"/>
    </source>
</evidence>
<dbReference type="EMBL" id="JAOQKC010000009">
    <property type="protein sequence ID" value="MCU6696926.1"/>
    <property type="molecule type" value="Genomic_DNA"/>
</dbReference>
<evidence type="ECO:0000259" key="14">
    <source>
        <dbReference type="PROSITE" id="PS51103"/>
    </source>
</evidence>
<feature type="domain" description="PTS EIIB type-1" evidence="13">
    <location>
        <begin position="5"/>
        <end position="87"/>
    </location>
</feature>
<feature type="domain" description="PTS EIIC type-1" evidence="14">
    <location>
        <begin position="113"/>
        <end position="461"/>
    </location>
</feature>
<feature type="active site" description="Phosphocysteine intermediate; for EIIB activity" evidence="11">
    <location>
        <position position="27"/>
    </location>
</feature>
<feature type="transmembrane region" description="Helical" evidence="12">
    <location>
        <begin position="331"/>
        <end position="352"/>
    </location>
</feature>
<comment type="subcellular location">
    <subcellularLocation>
        <location evidence="1">Cell membrane</location>
        <topology evidence="1">Multi-pass membrane protein</topology>
    </subcellularLocation>
</comment>
<evidence type="ECO:0000259" key="13">
    <source>
        <dbReference type="PROSITE" id="PS51098"/>
    </source>
</evidence>
<keyword evidence="3" id="KW-1003">Cell membrane</keyword>
<gene>
    <name evidence="15" type="ORF">OCV63_08455</name>
</gene>
<dbReference type="Gene3D" id="3.30.1360.60">
    <property type="entry name" value="Glucose permease domain IIB"/>
    <property type="match status" value="1"/>
</dbReference>
<keyword evidence="10 12" id="KW-0472">Membrane</keyword>
<dbReference type="PANTHER" id="PTHR30175">
    <property type="entry name" value="PHOSPHOTRANSFERASE SYSTEM TRANSPORT PROTEIN"/>
    <property type="match status" value="1"/>
</dbReference>
<keyword evidence="2" id="KW-0813">Transport</keyword>
<dbReference type="SUPFAM" id="SSF55604">
    <property type="entry name" value="Glucose permease domain IIB"/>
    <property type="match status" value="1"/>
</dbReference>
<dbReference type="InterPro" id="IPR003352">
    <property type="entry name" value="PTS_EIIC"/>
</dbReference>
<dbReference type="PANTHER" id="PTHR30175:SF1">
    <property type="entry name" value="PTS SYSTEM ARBUTIN-, CELLOBIOSE-, AND SALICIN-SPECIFIC EIIBC COMPONENT-RELATED"/>
    <property type="match status" value="1"/>
</dbReference>
<dbReference type="PROSITE" id="PS01035">
    <property type="entry name" value="PTS_EIIB_TYPE_1_CYS"/>
    <property type="match status" value="1"/>
</dbReference>